<keyword evidence="2" id="KW-0732">Signal</keyword>
<feature type="chain" id="PRO_5031040562" description="DUF4124 domain-containing protein" evidence="2">
    <location>
        <begin position="19"/>
        <end position="159"/>
    </location>
</feature>
<gene>
    <name evidence="3" type="ORF">HH212_24765</name>
</gene>
<dbReference type="RefSeq" id="WP_170204903.1">
    <property type="nucleotide sequence ID" value="NZ_CP051685.1"/>
</dbReference>
<dbReference type="EMBL" id="CP051685">
    <property type="protein sequence ID" value="QJE02822.1"/>
    <property type="molecule type" value="Genomic_DNA"/>
</dbReference>
<sequence length="159" mass="17863">MKILGFLFMLGWSMTATAQIEATRYIDAQGIEVIHNRNAGTGSQMAKTIEAAPAKVVPLVTPVVPSKVRQVASTSAQDPRMQISAGEQASRDRDRVVILQEELELEARKYADAFKRSQDKPEGRKPSAAENQRINEELYEHQRNIQSLHAELRRARPVR</sequence>
<name>A0A7Z2W0I4_9BURK</name>
<evidence type="ECO:0000313" key="4">
    <source>
        <dbReference type="Proteomes" id="UP000502415"/>
    </source>
</evidence>
<reference evidence="3 4" key="1">
    <citation type="submission" date="2020-04" db="EMBL/GenBank/DDBJ databases">
        <title>Genome sequencing of novel species.</title>
        <authorList>
            <person name="Heo J."/>
            <person name="Kim S.-J."/>
            <person name="Kim J.-S."/>
            <person name="Hong S.-B."/>
            <person name="Kwon S.-W."/>
        </authorList>
    </citation>
    <scope>NUCLEOTIDE SEQUENCE [LARGE SCALE GENOMIC DNA]</scope>
    <source>
        <strain evidence="3 4">GN2-R2</strain>
    </source>
</reference>
<proteinExistence type="predicted"/>
<dbReference type="Proteomes" id="UP000502415">
    <property type="component" value="Chromosome"/>
</dbReference>
<feature type="region of interest" description="Disordered" evidence="1">
    <location>
        <begin position="113"/>
        <end position="142"/>
    </location>
</feature>
<accession>A0A7Z2W0I4</accession>
<evidence type="ECO:0000256" key="2">
    <source>
        <dbReference type="SAM" id="SignalP"/>
    </source>
</evidence>
<evidence type="ECO:0000256" key="1">
    <source>
        <dbReference type="SAM" id="MobiDB-lite"/>
    </source>
</evidence>
<evidence type="ECO:0008006" key="5">
    <source>
        <dbReference type="Google" id="ProtNLM"/>
    </source>
</evidence>
<evidence type="ECO:0000313" key="3">
    <source>
        <dbReference type="EMBL" id="QJE02822.1"/>
    </source>
</evidence>
<protein>
    <recommendedName>
        <fullName evidence="5">DUF4124 domain-containing protein</fullName>
    </recommendedName>
</protein>
<dbReference type="KEGG" id="mfy:HH212_24765"/>
<organism evidence="3 4">
    <name type="scientific">Massilia forsythiae</name>
    <dbReference type="NCBI Taxonomy" id="2728020"/>
    <lineage>
        <taxon>Bacteria</taxon>
        <taxon>Pseudomonadati</taxon>
        <taxon>Pseudomonadota</taxon>
        <taxon>Betaproteobacteria</taxon>
        <taxon>Burkholderiales</taxon>
        <taxon>Oxalobacteraceae</taxon>
        <taxon>Telluria group</taxon>
        <taxon>Massilia</taxon>
    </lineage>
</organism>
<dbReference type="AlphaFoldDB" id="A0A7Z2W0I4"/>
<keyword evidence="4" id="KW-1185">Reference proteome</keyword>
<feature type="signal peptide" evidence="2">
    <location>
        <begin position="1"/>
        <end position="18"/>
    </location>
</feature>